<dbReference type="Proteomes" id="UP000321578">
    <property type="component" value="Unassembled WGS sequence"/>
</dbReference>
<gene>
    <name evidence="3" type="ORF">ESY86_15580</name>
</gene>
<sequence>MADYWIVKLNGQGIVEWDTRLGGSLVDVPWDVELTTDGGYIVAGYSASTDGDVTGNHGGYDYWVVKIDAAGDLVWEKSLGGTDNDRAISISQTTDGGFILTGYSNSSDGDISENQGSYDGWTVKLDNDGNLQWEMSLGGSKSDNFRSIAQTSDGGYVMTGWINSNDSGVVVLYGDSDFWVVKFGAETLGLATNENNDDISVHPNPVSETLYISTKQQVEEVKLYDMLGKQIFNSNYRSQIDVSRFQSGVYVLKLITDQGQFTKRILINQ</sequence>
<proteinExistence type="predicted"/>
<dbReference type="InterPro" id="IPR026444">
    <property type="entry name" value="Secre_tail"/>
</dbReference>
<protein>
    <submittedName>
        <fullName evidence="3">T9SS type A sorting domain-containing protein</fullName>
    </submittedName>
</protein>
<keyword evidence="4" id="KW-1185">Reference proteome</keyword>
<feature type="domain" description="Secretion system C-terminal sorting" evidence="2">
    <location>
        <begin position="201"/>
        <end position="267"/>
    </location>
</feature>
<evidence type="ECO:0000259" key="2">
    <source>
        <dbReference type="Pfam" id="PF18962"/>
    </source>
</evidence>
<organism evidence="3 4">
    <name type="scientific">Subsaximicrobium wynnwilliamsii</name>
    <dbReference type="NCBI Taxonomy" id="291179"/>
    <lineage>
        <taxon>Bacteria</taxon>
        <taxon>Pseudomonadati</taxon>
        <taxon>Bacteroidota</taxon>
        <taxon>Flavobacteriia</taxon>
        <taxon>Flavobacteriales</taxon>
        <taxon>Flavobacteriaceae</taxon>
        <taxon>Subsaximicrobium</taxon>
    </lineage>
</organism>
<dbReference type="AlphaFoldDB" id="A0A5C6ZGD5"/>
<comment type="caution">
    <text evidence="3">The sequence shown here is derived from an EMBL/GenBank/DDBJ whole genome shotgun (WGS) entry which is preliminary data.</text>
</comment>
<keyword evidence="1" id="KW-0732">Signal</keyword>
<dbReference type="NCBIfam" id="TIGR04183">
    <property type="entry name" value="Por_Secre_tail"/>
    <property type="match status" value="1"/>
</dbReference>
<dbReference type="EMBL" id="VORO01000020">
    <property type="protein sequence ID" value="TXD87733.1"/>
    <property type="molecule type" value="Genomic_DNA"/>
</dbReference>
<name>A0A5C6ZGD5_9FLAO</name>
<dbReference type="InterPro" id="IPR011047">
    <property type="entry name" value="Quinoprotein_ADH-like_sf"/>
</dbReference>
<dbReference type="RefSeq" id="WP_147087516.1">
    <property type="nucleotide sequence ID" value="NZ_VORM01000020.1"/>
</dbReference>
<dbReference type="PANTHER" id="PTHR42754:SF1">
    <property type="entry name" value="LIPOPROTEIN"/>
    <property type="match status" value="1"/>
</dbReference>
<evidence type="ECO:0000313" key="4">
    <source>
        <dbReference type="Proteomes" id="UP000321578"/>
    </source>
</evidence>
<dbReference type="SUPFAM" id="SSF50998">
    <property type="entry name" value="Quinoprotein alcohol dehydrogenase-like"/>
    <property type="match status" value="1"/>
</dbReference>
<accession>A0A5C6ZGD5</accession>
<evidence type="ECO:0000256" key="1">
    <source>
        <dbReference type="ARBA" id="ARBA00022729"/>
    </source>
</evidence>
<reference evidence="3 4" key="1">
    <citation type="submission" date="2019-08" db="EMBL/GenBank/DDBJ databases">
        <title>Genomes of Subsaximicrobium wynnwilliamsii strains.</title>
        <authorList>
            <person name="Bowman J.P."/>
        </authorList>
    </citation>
    <scope>NUCLEOTIDE SEQUENCE [LARGE SCALE GENOMIC DNA]</scope>
    <source>
        <strain evidence="3 4">2-80-2</strain>
    </source>
</reference>
<dbReference type="PANTHER" id="PTHR42754">
    <property type="entry name" value="ENDOGLUCANASE"/>
    <property type="match status" value="1"/>
</dbReference>
<dbReference type="OrthoDB" id="9811934at2"/>
<evidence type="ECO:0000313" key="3">
    <source>
        <dbReference type="EMBL" id="TXD87733.1"/>
    </source>
</evidence>
<dbReference type="Pfam" id="PF18962">
    <property type="entry name" value="Por_Secre_tail"/>
    <property type="match status" value="1"/>
</dbReference>